<dbReference type="AlphaFoldDB" id="A0A1W2D0L8"/>
<evidence type="ECO:0000259" key="1">
    <source>
        <dbReference type="Pfam" id="PF04073"/>
    </source>
</evidence>
<organism evidence="2 3">
    <name type="scientific">Sporomusa malonica</name>
    <dbReference type="NCBI Taxonomy" id="112901"/>
    <lineage>
        <taxon>Bacteria</taxon>
        <taxon>Bacillati</taxon>
        <taxon>Bacillota</taxon>
        <taxon>Negativicutes</taxon>
        <taxon>Selenomonadales</taxon>
        <taxon>Sporomusaceae</taxon>
        <taxon>Sporomusa</taxon>
    </lineage>
</organism>
<dbReference type="Proteomes" id="UP000192738">
    <property type="component" value="Unassembled WGS sequence"/>
</dbReference>
<dbReference type="STRING" id="112901.SAMN04488500_11312"/>
<proteinExistence type="predicted"/>
<evidence type="ECO:0000313" key="2">
    <source>
        <dbReference type="EMBL" id="SMC91079.1"/>
    </source>
</evidence>
<feature type="domain" description="YbaK/aminoacyl-tRNA synthetase-associated" evidence="1">
    <location>
        <begin position="31"/>
        <end position="148"/>
    </location>
</feature>
<dbReference type="InterPro" id="IPR007214">
    <property type="entry name" value="YbaK/aa-tRNA-synth-assoc-dom"/>
</dbReference>
<dbReference type="PANTHER" id="PTHR30411:SF1">
    <property type="entry name" value="CYTOPLASMIC PROTEIN"/>
    <property type="match status" value="1"/>
</dbReference>
<name>A0A1W2D0L8_9FIRM</name>
<protein>
    <submittedName>
        <fullName evidence="2">Cys-tRNA(Pro) deacylase, prolyl-tRNA editing enzyme YbaK/EbsC</fullName>
    </submittedName>
</protein>
<dbReference type="GO" id="GO:0002161">
    <property type="term" value="F:aminoacyl-tRNA deacylase activity"/>
    <property type="evidence" value="ECO:0007669"/>
    <property type="project" value="InterPro"/>
</dbReference>
<dbReference type="CDD" id="cd04333">
    <property type="entry name" value="ProX_deacylase"/>
    <property type="match status" value="1"/>
</dbReference>
<dbReference type="SUPFAM" id="SSF55826">
    <property type="entry name" value="YbaK/ProRS associated domain"/>
    <property type="match status" value="1"/>
</dbReference>
<dbReference type="EMBL" id="FWXI01000013">
    <property type="protein sequence ID" value="SMC91079.1"/>
    <property type="molecule type" value="Genomic_DNA"/>
</dbReference>
<dbReference type="Gene3D" id="3.90.960.10">
    <property type="entry name" value="YbaK/aminoacyl-tRNA synthetase-associated domain"/>
    <property type="match status" value="1"/>
</dbReference>
<keyword evidence="3" id="KW-1185">Reference proteome</keyword>
<gene>
    <name evidence="2" type="ORF">SAMN04488500_11312</name>
</gene>
<dbReference type="RefSeq" id="WP_084576641.1">
    <property type="nucleotide sequence ID" value="NZ_CP155572.1"/>
</dbReference>
<dbReference type="Pfam" id="PF04073">
    <property type="entry name" value="tRNA_edit"/>
    <property type="match status" value="1"/>
</dbReference>
<evidence type="ECO:0000313" key="3">
    <source>
        <dbReference type="Proteomes" id="UP000192738"/>
    </source>
</evidence>
<dbReference type="PANTHER" id="PTHR30411">
    <property type="entry name" value="CYTOPLASMIC PROTEIN"/>
    <property type="match status" value="1"/>
</dbReference>
<accession>A0A1W2D0L8</accession>
<dbReference type="InterPro" id="IPR036754">
    <property type="entry name" value="YbaK/aa-tRNA-synt-asso_dom_sf"/>
</dbReference>
<sequence>MAETLGKSAAKIQEELNKFGLELQVVTMQDSTRTCVEAATTIGCEVGQIVKSMIFRGKNTGIPVLIVASGDNRINEKKMKEYLGEAVSRPDANFVQETTGFAIGGIPPIGHVNKLKCFIDSDLFRYNEVWAAAGTPFDVFRLSPDQLAAITQGQIIDVK</sequence>
<dbReference type="OrthoDB" id="9798760at2"/>
<reference evidence="2 3" key="1">
    <citation type="submission" date="2017-04" db="EMBL/GenBank/DDBJ databases">
        <authorList>
            <person name="Afonso C.L."/>
            <person name="Miller P.J."/>
            <person name="Scott M.A."/>
            <person name="Spackman E."/>
            <person name="Goraichik I."/>
            <person name="Dimitrov K.M."/>
            <person name="Suarez D.L."/>
            <person name="Swayne D.E."/>
        </authorList>
    </citation>
    <scope>NUCLEOTIDE SEQUENCE [LARGE SCALE GENOMIC DNA]</scope>
    <source>
        <strain evidence="2 3">DSM 5090</strain>
    </source>
</reference>